<dbReference type="InterPro" id="IPR013087">
    <property type="entry name" value="Znf_C2H2_type"/>
</dbReference>
<name>A0A2P4ZY00_9HYPO</name>
<sequence>MPRGTGSSLRHKSPGNGSSHEDRVGRPMVRYLLDTYSVEQIKKLFEEEACALPLSPLLLSPLQEDDAGDDADSLSPESEPTSKATISSTACQIIALPPSLDTVGTAFKPINSTILSITALEESPEANGITSLDNAVVCRGQEELTAEEALSTLAKDDVAENTDELKVDKHTKKQKEYICGFCSEYGFYKRLSRPSDLKRHLESTHHTNNLWVCPKENCRRVFQWLGAFKEHARYYHKARVRIYDAEVITLCPQTVFACGFEGCSQVYEAVSEFEASPARDKYIAHVVTHLQSSLEKPRAWTFTFRMRNLLSQSALSNIWPPPSLSYEQNLQLKWDARSGSVLQKLLETRHLGSPSSLIRNAIALGSVSCREVQLARGNAVLPILGQCQAEVLQMDMPAVQATPSPAEPADVTAGSAIAKCSESLVAPNHSDALEAYRPEHSHQDAMQEILDCLHDQPVEQQYLSEDFTDSMEWLENNDSEEGNDIL</sequence>
<dbReference type="EMBL" id="JPDN02000005">
    <property type="protein sequence ID" value="PON29172.1"/>
    <property type="molecule type" value="Genomic_DNA"/>
</dbReference>
<dbReference type="Proteomes" id="UP000054821">
    <property type="component" value="Unassembled WGS sequence"/>
</dbReference>
<proteinExistence type="predicted"/>
<reference evidence="3 4" key="1">
    <citation type="journal article" date="2016" name="Genome Announc.">
        <title>Draft Whole-Genome Sequence of Trichoderma gamsii T6085, a Promising Biocontrol Agent of Fusarium Head Blight on Wheat.</title>
        <authorList>
            <person name="Baroncelli R."/>
            <person name="Zapparata A."/>
            <person name="Piaggeschi G."/>
            <person name="Sarrocco S."/>
            <person name="Vannacci G."/>
        </authorList>
    </citation>
    <scope>NUCLEOTIDE SEQUENCE [LARGE SCALE GENOMIC DNA]</scope>
    <source>
        <strain evidence="3 4">T6085</strain>
    </source>
</reference>
<keyword evidence="4" id="KW-1185">Reference proteome</keyword>
<accession>A0A2P4ZY00</accession>
<dbReference type="PROSITE" id="PS00028">
    <property type="entry name" value="ZINC_FINGER_C2H2_1"/>
    <property type="match status" value="1"/>
</dbReference>
<comment type="caution">
    <text evidence="3">The sequence shown here is derived from an EMBL/GenBank/DDBJ whole genome shotgun (WGS) entry which is preliminary data.</text>
</comment>
<evidence type="ECO:0000313" key="4">
    <source>
        <dbReference type="Proteomes" id="UP000054821"/>
    </source>
</evidence>
<dbReference type="Gene3D" id="3.30.160.60">
    <property type="entry name" value="Classic Zinc Finger"/>
    <property type="match status" value="1"/>
</dbReference>
<dbReference type="STRING" id="398673.A0A2P4ZY00"/>
<organism evidence="3 4">
    <name type="scientific">Trichoderma gamsii</name>
    <dbReference type="NCBI Taxonomy" id="398673"/>
    <lineage>
        <taxon>Eukaryota</taxon>
        <taxon>Fungi</taxon>
        <taxon>Dikarya</taxon>
        <taxon>Ascomycota</taxon>
        <taxon>Pezizomycotina</taxon>
        <taxon>Sordariomycetes</taxon>
        <taxon>Hypocreomycetidae</taxon>
        <taxon>Hypocreales</taxon>
        <taxon>Hypocreaceae</taxon>
        <taxon>Trichoderma</taxon>
    </lineage>
</organism>
<evidence type="ECO:0000313" key="3">
    <source>
        <dbReference type="EMBL" id="PON29172.1"/>
    </source>
</evidence>
<feature type="region of interest" description="Disordered" evidence="1">
    <location>
        <begin position="61"/>
        <end position="83"/>
    </location>
</feature>
<evidence type="ECO:0000256" key="1">
    <source>
        <dbReference type="SAM" id="MobiDB-lite"/>
    </source>
</evidence>
<dbReference type="RefSeq" id="XP_024406366.1">
    <property type="nucleotide sequence ID" value="XM_024548963.1"/>
</dbReference>
<protein>
    <recommendedName>
        <fullName evidence="2">C2H2-type domain-containing protein</fullName>
    </recommendedName>
</protein>
<dbReference type="GeneID" id="29987215"/>
<feature type="compositionally biased region" description="Acidic residues" evidence="1">
    <location>
        <begin position="63"/>
        <end position="72"/>
    </location>
</feature>
<dbReference type="SMART" id="SM00355">
    <property type="entry name" value="ZnF_C2H2"/>
    <property type="match status" value="3"/>
</dbReference>
<feature type="domain" description="C2H2-type" evidence="2">
    <location>
        <begin position="213"/>
        <end position="236"/>
    </location>
</feature>
<dbReference type="AlphaFoldDB" id="A0A2P4ZY00"/>
<feature type="region of interest" description="Disordered" evidence="1">
    <location>
        <begin position="1"/>
        <end position="26"/>
    </location>
</feature>
<gene>
    <name evidence="3" type="ORF">TGAM01_v202280</name>
</gene>
<evidence type="ECO:0000259" key="2">
    <source>
        <dbReference type="PROSITE" id="PS00028"/>
    </source>
</evidence>